<protein>
    <submittedName>
        <fullName evidence="2">HD domain-containing protein</fullName>
    </submittedName>
</protein>
<evidence type="ECO:0000313" key="2">
    <source>
        <dbReference type="EMBL" id="MQS53280.1"/>
    </source>
</evidence>
<dbReference type="OrthoDB" id="9797344at2"/>
<dbReference type="PROSITE" id="PS51831">
    <property type="entry name" value="HD"/>
    <property type="match status" value="1"/>
</dbReference>
<dbReference type="EMBL" id="VDFM01000014">
    <property type="protein sequence ID" value="MQS53280.1"/>
    <property type="molecule type" value="Genomic_DNA"/>
</dbReference>
<dbReference type="SMART" id="SM00471">
    <property type="entry name" value="HDc"/>
    <property type="match status" value="1"/>
</dbReference>
<comment type="caution">
    <text evidence="2">The sequence shown here is derived from an EMBL/GenBank/DDBJ whole genome shotgun (WGS) entry which is preliminary data.</text>
</comment>
<reference evidence="2 3" key="1">
    <citation type="journal article" date="2019" name="Syst. Appl. Microbiol.">
        <title>Polyphasic characterization of two novel Lactobacillus spp. isolated from blown salami packages: Description of Lactobacillus halodurans sp. nov. and Lactobacillus salsicarnum sp. nov.</title>
        <authorList>
            <person name="Schuster J.A."/>
            <person name="Klingl A."/>
            <person name="Vogel R.F."/>
            <person name="Ehrmann M.A."/>
        </authorList>
    </citation>
    <scope>NUCLEOTIDE SEQUENCE [LARGE SCALE GENOMIC DNA]</scope>
    <source>
        <strain evidence="2 3">TMW 1.2118</strain>
    </source>
</reference>
<evidence type="ECO:0000259" key="1">
    <source>
        <dbReference type="PROSITE" id="PS51831"/>
    </source>
</evidence>
<name>A0A5P0ZJK7_9LACO</name>
<dbReference type="CDD" id="cd00077">
    <property type="entry name" value="HDc"/>
    <property type="match status" value="1"/>
</dbReference>
<evidence type="ECO:0000313" key="3">
    <source>
        <dbReference type="Proteomes" id="UP000380386"/>
    </source>
</evidence>
<organism evidence="2 3">
    <name type="scientific">Companilactobacillus mishanensis</name>
    <dbReference type="NCBI Taxonomy" id="2486008"/>
    <lineage>
        <taxon>Bacteria</taxon>
        <taxon>Bacillati</taxon>
        <taxon>Bacillota</taxon>
        <taxon>Bacilli</taxon>
        <taxon>Lactobacillales</taxon>
        <taxon>Lactobacillaceae</taxon>
        <taxon>Companilactobacillus</taxon>
    </lineage>
</organism>
<dbReference type="AlphaFoldDB" id="A0A5P0ZJK7"/>
<accession>A0A5P0ZJK7</accession>
<dbReference type="InterPro" id="IPR003607">
    <property type="entry name" value="HD/PDEase_dom"/>
</dbReference>
<dbReference type="Gene3D" id="1.20.58.1910">
    <property type="match status" value="1"/>
</dbReference>
<dbReference type="PANTHER" id="PTHR33594:SF1">
    <property type="entry name" value="HD_PDEASE DOMAIN-CONTAINING PROTEIN"/>
    <property type="match status" value="1"/>
</dbReference>
<dbReference type="Proteomes" id="UP000380386">
    <property type="component" value="Unassembled WGS sequence"/>
</dbReference>
<dbReference type="SUPFAM" id="SSF109604">
    <property type="entry name" value="HD-domain/PDEase-like"/>
    <property type="match status" value="1"/>
</dbReference>
<dbReference type="Gene3D" id="1.10.472.50">
    <property type="entry name" value="HD-domain/PDEase-like"/>
    <property type="match status" value="1"/>
</dbReference>
<dbReference type="RefSeq" id="WP_153383769.1">
    <property type="nucleotide sequence ID" value="NZ_VDFM01000014.1"/>
</dbReference>
<sequence>MDITEQIQKIHDFSYSKMETDRTGHNFDHIERVVKMATRIAKEEKSDKLITLAAAYLHDVADDKLVDDPAKLELEISNFLKSIGLNEKQVEEILFITHNLSFSKTLSDNPPKLTLAGKIVQDADRLDAIGALGITRAVYYGGVYEEVIYDPDIKPRENMTKNEYRNLDNETIINHFYEKLLKLAGMMNTPTAKKIADERQKFMIGFLDEFKAEWNLEK</sequence>
<dbReference type="InterPro" id="IPR006674">
    <property type="entry name" value="HD_domain"/>
</dbReference>
<dbReference type="Pfam" id="PF01966">
    <property type="entry name" value="HD"/>
    <property type="match status" value="1"/>
</dbReference>
<gene>
    <name evidence="2" type="ORF">FHL02_09635</name>
</gene>
<dbReference type="PANTHER" id="PTHR33594">
    <property type="entry name" value="SUPERFAMILY HYDROLASE, PUTATIVE (AFU_ORTHOLOGUE AFUA_1G03035)-RELATED"/>
    <property type="match status" value="1"/>
</dbReference>
<feature type="domain" description="HD" evidence="1">
    <location>
        <begin position="26"/>
        <end position="129"/>
    </location>
</feature>
<proteinExistence type="predicted"/>